<protein>
    <recommendedName>
        <fullName evidence="3">TPM domain-containing protein</fullName>
    </recommendedName>
</protein>
<gene>
    <name evidence="4" type="ORF">SAMN04488557_3483</name>
</gene>
<dbReference type="STRING" id="51670.SAMN04488557_3483"/>
<dbReference type="RefSeq" id="WP_092868940.1">
    <property type="nucleotide sequence ID" value="NZ_FPCH01000003.1"/>
</dbReference>
<accession>A0A1I7NTS3</accession>
<keyword evidence="5" id="KW-1185">Reference proteome</keyword>
<evidence type="ECO:0000313" key="5">
    <source>
        <dbReference type="Proteomes" id="UP000199423"/>
    </source>
</evidence>
<organism evidence="4 5">
    <name type="scientific">Hyphomicrobium facile</name>
    <dbReference type="NCBI Taxonomy" id="51670"/>
    <lineage>
        <taxon>Bacteria</taxon>
        <taxon>Pseudomonadati</taxon>
        <taxon>Pseudomonadota</taxon>
        <taxon>Alphaproteobacteria</taxon>
        <taxon>Hyphomicrobiales</taxon>
        <taxon>Hyphomicrobiaceae</taxon>
        <taxon>Hyphomicrobium</taxon>
    </lineage>
</organism>
<feature type="domain" description="TPM" evidence="3">
    <location>
        <begin position="52"/>
        <end position="174"/>
    </location>
</feature>
<dbReference type="OrthoDB" id="9810918at2"/>
<keyword evidence="2" id="KW-0472">Membrane</keyword>
<keyword evidence="2" id="KW-0812">Transmembrane</keyword>
<feature type="region of interest" description="Disordered" evidence="1">
    <location>
        <begin position="245"/>
        <end position="280"/>
    </location>
</feature>
<name>A0A1I7NTS3_9HYPH</name>
<dbReference type="InterPro" id="IPR007621">
    <property type="entry name" value="TPM_dom"/>
</dbReference>
<dbReference type="AlphaFoldDB" id="A0A1I7NTS3"/>
<sequence>MAGAFTAARSFTLHDGRRAMLRAMLVLLLAALPVLFAPAFAEPVYPNLAGRVTDEAGLLSPEDKAEIEKDLAALEDTSTDQLAVVTVKSLQGYPIEDYGVGLGRKWGIGQKGKDNGVLLIVAPNDRKVRIEVGRRLEPFMTDTMSTLIIENAILPKFRRGDFAGGIKDGIRDIKSVLLGDSEEVKRRAEGGRAPEDDPWAIVHLAIFLMIVAFVIWVNYRQAQAVQAGMPGSRRRRGGIVVIPGGSGSWGGGGDWSSGGGGGGWSGGGGDFGGGGASGSW</sequence>
<dbReference type="PANTHER" id="PTHR30373:SF2">
    <property type="entry name" value="UPF0603 PROTEIN YGCG"/>
    <property type="match status" value="1"/>
</dbReference>
<dbReference type="PANTHER" id="PTHR30373">
    <property type="entry name" value="UPF0603 PROTEIN YGCG"/>
    <property type="match status" value="1"/>
</dbReference>
<dbReference type="EMBL" id="FPCH01000003">
    <property type="protein sequence ID" value="SFV38067.1"/>
    <property type="molecule type" value="Genomic_DNA"/>
</dbReference>
<dbReference type="Gene3D" id="3.10.310.50">
    <property type="match status" value="1"/>
</dbReference>
<evidence type="ECO:0000259" key="3">
    <source>
        <dbReference type="Pfam" id="PF04536"/>
    </source>
</evidence>
<evidence type="ECO:0000256" key="2">
    <source>
        <dbReference type="SAM" id="Phobius"/>
    </source>
</evidence>
<evidence type="ECO:0000256" key="1">
    <source>
        <dbReference type="SAM" id="MobiDB-lite"/>
    </source>
</evidence>
<keyword evidence="2" id="KW-1133">Transmembrane helix</keyword>
<dbReference type="Proteomes" id="UP000199423">
    <property type="component" value="Unassembled WGS sequence"/>
</dbReference>
<proteinExistence type="predicted"/>
<evidence type="ECO:0000313" key="4">
    <source>
        <dbReference type="EMBL" id="SFV38067.1"/>
    </source>
</evidence>
<dbReference type="Pfam" id="PF04536">
    <property type="entry name" value="TPM_phosphatase"/>
    <property type="match status" value="1"/>
</dbReference>
<feature type="transmembrane region" description="Helical" evidence="2">
    <location>
        <begin position="199"/>
        <end position="219"/>
    </location>
</feature>
<reference evidence="5" key="1">
    <citation type="submission" date="2016-10" db="EMBL/GenBank/DDBJ databases">
        <authorList>
            <person name="Varghese N."/>
            <person name="Submissions S."/>
        </authorList>
    </citation>
    <scope>NUCLEOTIDE SEQUENCE [LARGE SCALE GENOMIC DNA]</scope>
    <source>
        <strain evidence="5">DSM 1565</strain>
    </source>
</reference>